<name>A0A9Q3I0D5_9BASI</name>
<dbReference type="Gene3D" id="3.10.10.10">
    <property type="entry name" value="HIV Type 1 Reverse Transcriptase, subunit A, domain 1"/>
    <property type="match status" value="1"/>
</dbReference>
<evidence type="ECO:0000313" key="8">
    <source>
        <dbReference type="Proteomes" id="UP000765509"/>
    </source>
</evidence>
<feature type="compositionally biased region" description="Basic and acidic residues" evidence="5">
    <location>
        <begin position="88"/>
        <end position="115"/>
    </location>
</feature>
<evidence type="ECO:0000256" key="5">
    <source>
        <dbReference type="SAM" id="MobiDB-lite"/>
    </source>
</evidence>
<keyword evidence="3" id="KW-0540">Nuclease</keyword>
<protein>
    <recommendedName>
        <fullName evidence="6">Reverse transcriptase domain-containing protein</fullName>
    </recommendedName>
</protein>
<dbReference type="CDD" id="cd01647">
    <property type="entry name" value="RT_LTR"/>
    <property type="match status" value="1"/>
</dbReference>
<feature type="compositionally biased region" description="Basic and acidic residues" evidence="5">
    <location>
        <begin position="1"/>
        <end position="23"/>
    </location>
</feature>
<feature type="region of interest" description="Disordered" evidence="5">
    <location>
        <begin position="88"/>
        <end position="119"/>
    </location>
</feature>
<dbReference type="Gene3D" id="2.40.70.10">
    <property type="entry name" value="Acid Proteases"/>
    <property type="match status" value="1"/>
</dbReference>
<dbReference type="InterPro" id="IPR043128">
    <property type="entry name" value="Rev_trsase/Diguanyl_cyclase"/>
</dbReference>
<dbReference type="InterPro" id="IPR000477">
    <property type="entry name" value="RT_dom"/>
</dbReference>
<feature type="region of interest" description="Disordered" evidence="5">
    <location>
        <begin position="538"/>
        <end position="567"/>
    </location>
</feature>
<feature type="domain" description="Reverse transcriptase" evidence="6">
    <location>
        <begin position="852"/>
        <end position="947"/>
    </location>
</feature>
<evidence type="ECO:0000256" key="1">
    <source>
        <dbReference type="ARBA" id="ARBA00022679"/>
    </source>
</evidence>
<feature type="compositionally biased region" description="Acidic residues" evidence="5">
    <location>
        <begin position="539"/>
        <end position="552"/>
    </location>
</feature>
<proteinExistence type="predicted"/>
<dbReference type="OrthoDB" id="2507294at2759"/>
<dbReference type="GO" id="GO:0004519">
    <property type="term" value="F:endonuclease activity"/>
    <property type="evidence" value="ECO:0007669"/>
    <property type="project" value="UniProtKB-KW"/>
</dbReference>
<feature type="non-terminal residue" evidence="7">
    <location>
        <position position="1"/>
    </location>
</feature>
<dbReference type="EMBL" id="AVOT02031314">
    <property type="protein sequence ID" value="MBW0524831.1"/>
    <property type="molecule type" value="Genomic_DNA"/>
</dbReference>
<dbReference type="InterPro" id="IPR021109">
    <property type="entry name" value="Peptidase_aspartic_dom_sf"/>
</dbReference>
<gene>
    <name evidence="7" type="ORF">O181_064546</name>
</gene>
<accession>A0A9Q3I0D5</accession>
<keyword evidence="4" id="KW-0378">Hydrolase</keyword>
<dbReference type="Proteomes" id="UP000765509">
    <property type="component" value="Unassembled WGS sequence"/>
</dbReference>
<dbReference type="SUPFAM" id="SSF56672">
    <property type="entry name" value="DNA/RNA polymerases"/>
    <property type="match status" value="1"/>
</dbReference>
<evidence type="ECO:0000313" key="7">
    <source>
        <dbReference type="EMBL" id="MBW0524831.1"/>
    </source>
</evidence>
<dbReference type="Pfam" id="PF00078">
    <property type="entry name" value="RVT_1"/>
    <property type="match status" value="1"/>
</dbReference>
<comment type="caution">
    <text evidence="7">The sequence shown here is derived from an EMBL/GenBank/DDBJ whole genome shotgun (WGS) entry which is preliminary data.</text>
</comment>
<sequence>MSPVHPRDLDFQRNQPEDREGLSRTRRPGRGHLGHSGLEGYGSSSSTPPTPQRFISMEHGQQEVQPSISLGITWSKLPEDLSQRDRLQGHYGEDKDTRGKQDLFESKEERVRSNDPEVVGFGERSAKEPEVVVKHSRISSPINRNITPTQIEHNAVSPESNLKSDALWLQTSQYAEKAQTQFAELAASHEGMKELTTSMDKIVKNLQEGHAQLSKASEETNKRLNTVFEEQNHSRRDMDCLDQDIKKLFNVYHNMKPQPQGHVMDNPYHPDEIRPDAMLGNKARSPSQYQDGDNMSYSEKEALKQLPEASSWPKFSGTGEYDHMDLIYYLDGLFIDVPSIPDYWITARVNTALKGHASIWYTETKEIQGRRNWPWWKSQIIQKYSNGTWIWQNTISFKNHKYSEDKDPYEWCLKQSKRLKAIDPQMNIQMRNHKLLKQLPGELEHAVKFRCNKNCTLDDIANTLQDIRKRTNIGKFAPYKSSSFKEKQPFRVEFKDKPKERVAEVKKKKNSFHNCVSTDHYAKNCPKAKKNVYAIEKVPEEESPTEDSESDSMGEAIRELSDDDQDPREEFLVEYQEETPLEIQDIQLEAGMPQDTSNRNLCKHTQDAQKFLVTPTKGMASIHGTATKVTVCINNAQHPLIIDSGAHCSIVAREYLDNHFPNWEEQLLPTKAKNFKSASGKMTSIGTIIKEIIIPHRKGNIRLNPEFVVLDNAHIQGFLLGTDYQSMYGIDIYNSKNRHITIGTNKEKKFSLDIYHISSQDPLKEILNEFREGQFSTTLTSKIKGHDIELYLDVKRPYPPILRRPPYPASLETRKEIEKHINELLDMDVIRKIGHNEMVEITIPVLITWHDGKSRLCGDFKALNSYTKADRYPIPRIPHSLDKLAKAKYITKMDCMKGFHQNGVKPNSMKLLRIIFHMGIYEYTRMPFGIKNAPAHFQRMMDTIFQEEILEGWMV</sequence>
<organism evidence="7 8">
    <name type="scientific">Austropuccinia psidii MF-1</name>
    <dbReference type="NCBI Taxonomy" id="1389203"/>
    <lineage>
        <taxon>Eukaryota</taxon>
        <taxon>Fungi</taxon>
        <taxon>Dikarya</taxon>
        <taxon>Basidiomycota</taxon>
        <taxon>Pucciniomycotina</taxon>
        <taxon>Pucciniomycetes</taxon>
        <taxon>Pucciniales</taxon>
        <taxon>Sphaerophragmiaceae</taxon>
        <taxon>Austropuccinia</taxon>
    </lineage>
</organism>
<evidence type="ECO:0000259" key="6">
    <source>
        <dbReference type="Pfam" id="PF00078"/>
    </source>
</evidence>
<dbReference type="GO" id="GO:0016779">
    <property type="term" value="F:nucleotidyltransferase activity"/>
    <property type="evidence" value="ECO:0007669"/>
    <property type="project" value="UniProtKB-KW"/>
</dbReference>
<dbReference type="PANTHER" id="PTHR37984">
    <property type="entry name" value="PROTEIN CBG26694"/>
    <property type="match status" value="1"/>
</dbReference>
<evidence type="ECO:0000256" key="2">
    <source>
        <dbReference type="ARBA" id="ARBA00022695"/>
    </source>
</evidence>
<dbReference type="Gene3D" id="3.30.70.270">
    <property type="match status" value="1"/>
</dbReference>
<reference evidence="7" key="1">
    <citation type="submission" date="2021-03" db="EMBL/GenBank/DDBJ databases">
        <title>Draft genome sequence of rust myrtle Austropuccinia psidii MF-1, a brazilian biotype.</title>
        <authorList>
            <person name="Quecine M.C."/>
            <person name="Pachon D.M.R."/>
            <person name="Bonatelli M.L."/>
            <person name="Correr F.H."/>
            <person name="Franceschini L.M."/>
            <person name="Leite T.F."/>
            <person name="Margarido G.R.A."/>
            <person name="Almeida C.A."/>
            <person name="Ferrarezi J.A."/>
            <person name="Labate C.A."/>
        </authorList>
    </citation>
    <scope>NUCLEOTIDE SEQUENCE</scope>
    <source>
        <strain evidence="7">MF-1</strain>
    </source>
</reference>
<keyword evidence="4" id="KW-0255">Endonuclease</keyword>
<evidence type="ECO:0000256" key="3">
    <source>
        <dbReference type="ARBA" id="ARBA00022722"/>
    </source>
</evidence>
<keyword evidence="2" id="KW-0548">Nucleotidyltransferase</keyword>
<dbReference type="AlphaFoldDB" id="A0A9Q3I0D5"/>
<feature type="region of interest" description="Disordered" evidence="5">
    <location>
        <begin position="1"/>
        <end position="70"/>
    </location>
</feature>
<feature type="compositionally biased region" description="Basic residues" evidence="5">
    <location>
        <begin position="24"/>
        <end position="33"/>
    </location>
</feature>
<evidence type="ECO:0000256" key="4">
    <source>
        <dbReference type="ARBA" id="ARBA00022759"/>
    </source>
</evidence>
<dbReference type="InterPro" id="IPR043502">
    <property type="entry name" value="DNA/RNA_pol_sf"/>
</dbReference>
<keyword evidence="1" id="KW-0808">Transferase</keyword>
<dbReference type="InterPro" id="IPR050951">
    <property type="entry name" value="Retrovirus_Pol_polyprotein"/>
</dbReference>
<dbReference type="PANTHER" id="PTHR37984:SF5">
    <property type="entry name" value="PROTEIN NYNRIN-LIKE"/>
    <property type="match status" value="1"/>
</dbReference>
<keyword evidence="8" id="KW-1185">Reference proteome</keyword>